<organism evidence="1 2">
    <name type="scientific">Mucor saturninus</name>
    <dbReference type="NCBI Taxonomy" id="64648"/>
    <lineage>
        <taxon>Eukaryota</taxon>
        <taxon>Fungi</taxon>
        <taxon>Fungi incertae sedis</taxon>
        <taxon>Mucoromycota</taxon>
        <taxon>Mucoromycotina</taxon>
        <taxon>Mucoromycetes</taxon>
        <taxon>Mucorales</taxon>
        <taxon>Mucorineae</taxon>
        <taxon>Mucoraceae</taxon>
        <taxon>Mucor</taxon>
    </lineage>
</organism>
<dbReference type="EMBL" id="JAEPRD010000107">
    <property type="protein sequence ID" value="KAG2198649.1"/>
    <property type="molecule type" value="Genomic_DNA"/>
</dbReference>
<reference evidence="1" key="1">
    <citation type="submission" date="2020-12" db="EMBL/GenBank/DDBJ databases">
        <title>Metabolic potential, ecology and presence of endohyphal bacteria is reflected in genomic diversity of Mucoromycotina.</title>
        <authorList>
            <person name="Muszewska A."/>
            <person name="Okrasinska A."/>
            <person name="Steczkiewicz K."/>
            <person name="Drgas O."/>
            <person name="Orlowska M."/>
            <person name="Perlinska-Lenart U."/>
            <person name="Aleksandrzak-Piekarczyk T."/>
            <person name="Szatraj K."/>
            <person name="Zielenkiewicz U."/>
            <person name="Pilsyk S."/>
            <person name="Malc E."/>
            <person name="Mieczkowski P."/>
            <person name="Kruszewska J.S."/>
            <person name="Biernat P."/>
            <person name="Pawlowska J."/>
        </authorList>
    </citation>
    <scope>NUCLEOTIDE SEQUENCE</scope>
    <source>
        <strain evidence="1">WA0000017839</strain>
    </source>
</reference>
<evidence type="ECO:0000313" key="2">
    <source>
        <dbReference type="Proteomes" id="UP000603453"/>
    </source>
</evidence>
<dbReference type="Gene3D" id="3.80.10.10">
    <property type="entry name" value="Ribonuclease Inhibitor"/>
    <property type="match status" value="1"/>
</dbReference>
<sequence>MKNFSSELIELVGEHCLSSRDLACLSLVNGHFYSSIIRLLYRDVMINNPRQYLSFKAIENKELKRLVRRLDFSSYTTRGSRWSEEKAKSIILGQELALLIGDCNQLKELFVGEEMMHAFVSHQVIRSIFNQDNKLSTIDFTGFCDRNFTTVMADFFKPVTLSKSELKHCDFSQADTLTTNNWSVPPRLQNISFYMCMALSQEHFFIPFFEKLAKNGNRLSRLDLGYTQITSDVFTYLKGQESSLTHLNLQGCHSLTCCSPLIDFIKGCSNLVQLNINMEFNGIGGSRFCHECIFTILNATNHRIESLDMGGHVNFDDSMLISEFPNLTQLSLTYCKNISIEKLVSLNTPKLYYLNLSRTPLTMDIDQLPRVLEQLAHLKVIEISPFTPKKYPPVINKKWKLSIHGRRTFYSQGNINPMYAYSKKLLLLDNQVLSPMVKYWCYSY</sequence>
<accession>A0A8H7QU17</accession>
<dbReference type="GO" id="GO:0031146">
    <property type="term" value="P:SCF-dependent proteasomal ubiquitin-dependent protein catabolic process"/>
    <property type="evidence" value="ECO:0007669"/>
    <property type="project" value="TreeGrafter"/>
</dbReference>
<dbReference type="SUPFAM" id="SSF52047">
    <property type="entry name" value="RNI-like"/>
    <property type="match status" value="1"/>
</dbReference>
<dbReference type="OrthoDB" id="9994419at2759"/>
<name>A0A8H7QU17_9FUNG</name>
<proteinExistence type="predicted"/>
<evidence type="ECO:0000313" key="1">
    <source>
        <dbReference type="EMBL" id="KAG2198649.1"/>
    </source>
</evidence>
<dbReference type="Proteomes" id="UP000603453">
    <property type="component" value="Unassembled WGS sequence"/>
</dbReference>
<protein>
    <submittedName>
        <fullName evidence="1">Uncharacterized protein</fullName>
    </submittedName>
</protein>
<comment type="caution">
    <text evidence="1">The sequence shown here is derived from an EMBL/GenBank/DDBJ whole genome shotgun (WGS) entry which is preliminary data.</text>
</comment>
<dbReference type="InterPro" id="IPR032675">
    <property type="entry name" value="LRR_dom_sf"/>
</dbReference>
<keyword evidence="2" id="KW-1185">Reference proteome</keyword>
<dbReference type="PANTHER" id="PTHR13318:SF95">
    <property type="entry name" value="F-BOX PROTEIN YLR352W"/>
    <property type="match status" value="1"/>
</dbReference>
<gene>
    <name evidence="1" type="ORF">INT47_001788</name>
</gene>
<dbReference type="PANTHER" id="PTHR13318">
    <property type="entry name" value="PARTNER OF PAIRED, ISOFORM B-RELATED"/>
    <property type="match status" value="1"/>
</dbReference>
<dbReference type="GO" id="GO:0019005">
    <property type="term" value="C:SCF ubiquitin ligase complex"/>
    <property type="evidence" value="ECO:0007669"/>
    <property type="project" value="TreeGrafter"/>
</dbReference>
<dbReference type="AlphaFoldDB" id="A0A8H7QU17"/>